<name>A0A6C0ILD1_9ZZZZ</name>
<protein>
    <submittedName>
        <fullName evidence="2">Uncharacterized protein</fullName>
    </submittedName>
</protein>
<reference evidence="2" key="1">
    <citation type="journal article" date="2020" name="Nature">
        <title>Giant virus diversity and host interactions through global metagenomics.</title>
        <authorList>
            <person name="Schulz F."/>
            <person name="Roux S."/>
            <person name="Paez-Espino D."/>
            <person name="Jungbluth S."/>
            <person name="Walsh D.A."/>
            <person name="Denef V.J."/>
            <person name="McMahon K.D."/>
            <person name="Konstantinidis K.T."/>
            <person name="Eloe-Fadrosh E.A."/>
            <person name="Kyrpides N.C."/>
            <person name="Woyke T."/>
        </authorList>
    </citation>
    <scope>NUCLEOTIDE SEQUENCE</scope>
    <source>
        <strain evidence="2">GVMAG-M-3300024258-14</strain>
    </source>
</reference>
<feature type="compositionally biased region" description="Basic residues" evidence="1">
    <location>
        <begin position="38"/>
        <end position="51"/>
    </location>
</feature>
<evidence type="ECO:0000313" key="2">
    <source>
        <dbReference type="EMBL" id="QHT93772.1"/>
    </source>
</evidence>
<proteinExistence type="predicted"/>
<feature type="region of interest" description="Disordered" evidence="1">
    <location>
        <begin position="1"/>
        <end position="22"/>
    </location>
</feature>
<feature type="compositionally biased region" description="Polar residues" evidence="1">
    <location>
        <begin position="12"/>
        <end position="22"/>
    </location>
</feature>
<feature type="region of interest" description="Disordered" evidence="1">
    <location>
        <begin position="37"/>
        <end position="56"/>
    </location>
</feature>
<accession>A0A6C0ILD1</accession>
<dbReference type="AlphaFoldDB" id="A0A6C0ILD1"/>
<organism evidence="2">
    <name type="scientific">viral metagenome</name>
    <dbReference type="NCBI Taxonomy" id="1070528"/>
    <lineage>
        <taxon>unclassified sequences</taxon>
        <taxon>metagenomes</taxon>
        <taxon>organismal metagenomes</taxon>
    </lineage>
</organism>
<sequence length="250" mass="28601">MSLAINAAPFESDQNTNNNPIKQNSLLSSKLAQFKQLNKSKPKSNHNKTQKAFKEGFDFKMDKDKMETMLKNVQNMIVNEDSDDDNSMGDFNGKSIGDFNGKSIGDFKSMDYDNNNNFLPPPQSAGTERTKLKDNHKEKEGFEPLALNQEDTQMELHDYSNYGNENENEEYYRRVLPGYSGNNQNLPSNLGENSTNDVLLKKINYMIQLLEEQHDEKTNNVTEEVVLYSFLGVFMIFIVDSFAKVGKYVR</sequence>
<evidence type="ECO:0000256" key="1">
    <source>
        <dbReference type="SAM" id="MobiDB-lite"/>
    </source>
</evidence>
<dbReference type="EMBL" id="MN740210">
    <property type="protein sequence ID" value="QHT93772.1"/>
    <property type="molecule type" value="Genomic_DNA"/>
</dbReference>